<dbReference type="PANTHER" id="PTHR13593">
    <property type="match status" value="1"/>
</dbReference>
<dbReference type="Gene3D" id="3.20.20.190">
    <property type="entry name" value="Phosphatidylinositol (PI) phosphodiesterase"/>
    <property type="match status" value="1"/>
</dbReference>
<keyword evidence="1" id="KW-0472">Membrane</keyword>
<dbReference type="Proteomes" id="UP001617714">
    <property type="component" value="Unassembled WGS sequence"/>
</dbReference>
<evidence type="ECO:0000313" key="5">
    <source>
        <dbReference type="Proteomes" id="UP001617714"/>
    </source>
</evidence>
<keyword evidence="1" id="KW-1133">Transmembrane helix</keyword>
<evidence type="ECO:0000256" key="1">
    <source>
        <dbReference type="SAM" id="Phobius"/>
    </source>
</evidence>
<accession>A0AAP9IK50</accession>
<gene>
    <name evidence="2" type="ORF">ACIPSN_10890</name>
    <name evidence="3" type="ORF">GMX10_14550</name>
</gene>
<dbReference type="EMBL" id="JBIXKD010000010">
    <property type="protein sequence ID" value="MFJ5321852.1"/>
    <property type="molecule type" value="Genomic_DNA"/>
</dbReference>
<dbReference type="SUPFAM" id="SSF51695">
    <property type="entry name" value="PLC-like phosphodiesterases"/>
    <property type="match status" value="1"/>
</dbReference>
<dbReference type="GO" id="GO:0006629">
    <property type="term" value="P:lipid metabolic process"/>
    <property type="evidence" value="ECO:0007669"/>
    <property type="project" value="InterPro"/>
</dbReference>
<dbReference type="CDD" id="cd00257">
    <property type="entry name" value="beta-trefoil_FSCN-like"/>
    <property type="match status" value="1"/>
</dbReference>
<evidence type="ECO:0000313" key="4">
    <source>
        <dbReference type="Proteomes" id="UP000464054"/>
    </source>
</evidence>
<proteinExistence type="predicted"/>
<dbReference type="PANTHER" id="PTHR13593:SF140">
    <property type="entry name" value="PLC-LIKE PHOSPHODIESTERASE"/>
    <property type="match status" value="1"/>
</dbReference>
<evidence type="ECO:0000313" key="3">
    <source>
        <dbReference type="EMBL" id="QHQ25143.1"/>
    </source>
</evidence>
<dbReference type="GO" id="GO:0008081">
    <property type="term" value="F:phosphoric diester hydrolase activity"/>
    <property type="evidence" value="ECO:0007669"/>
    <property type="project" value="InterPro"/>
</dbReference>
<name>A0AAP9IK50_9GAMM</name>
<dbReference type="PROSITE" id="PS50007">
    <property type="entry name" value="PIPLC_X_DOMAIN"/>
    <property type="match status" value="1"/>
</dbReference>
<reference evidence="3" key="2">
    <citation type="journal article" date="2022" name="Plant Pathol J">
        <title>Comparative Genomic Analysis of Pathogenic Factors of Pectobacterium Species Isolated in South Korea Using Whole-Genome Sequencing.</title>
        <authorList>
            <person name="Jee S."/>
            <person name="Kang I.J."/>
            <person name="Bak G."/>
            <person name="Kang S."/>
            <person name="Lee J."/>
            <person name="Heu S."/>
            <person name="Hwang I."/>
        </authorList>
    </citation>
    <scope>NUCLEOTIDE SEQUENCE</scope>
    <source>
        <strain evidence="3">PZ1</strain>
    </source>
</reference>
<dbReference type="InterPro" id="IPR017946">
    <property type="entry name" value="PLC-like_Pdiesterase_TIM-brl"/>
</dbReference>
<keyword evidence="1" id="KW-0812">Transmembrane</keyword>
<keyword evidence="5" id="KW-1185">Reference proteome</keyword>
<dbReference type="Gene3D" id="2.80.10.50">
    <property type="match status" value="1"/>
</dbReference>
<protein>
    <submittedName>
        <fullName evidence="3">Uncharacterized protein</fullName>
    </submittedName>
</protein>
<evidence type="ECO:0000313" key="2">
    <source>
        <dbReference type="EMBL" id="MFJ5321852.1"/>
    </source>
</evidence>
<dbReference type="EMBL" id="CP046377">
    <property type="protein sequence ID" value="QHQ25143.1"/>
    <property type="molecule type" value="Genomic_DNA"/>
</dbReference>
<reference evidence="2 5" key="3">
    <citation type="submission" date="2024-10" db="EMBL/GenBank/DDBJ databases">
        <authorList>
            <person name="Lu C.-H."/>
        </authorList>
    </citation>
    <scope>NUCLEOTIDE SEQUENCE [LARGE SCALE GENOMIC DNA]</scope>
    <source>
        <strain evidence="2 5">22QBSP01-2</strain>
    </source>
</reference>
<reference evidence="4" key="1">
    <citation type="submission" date="2019-11" db="EMBL/GenBank/DDBJ databases">
        <authorList>
            <person name="Jee S."/>
        </authorList>
    </citation>
    <scope>NUCLEOTIDE SEQUENCE [LARGE SCALE GENOMIC DNA]</scope>
    <source>
        <strain evidence="4">PZ1</strain>
    </source>
</reference>
<dbReference type="RefSeq" id="WP_052012059.1">
    <property type="nucleotide sequence ID" value="NZ_CP046377.1"/>
</dbReference>
<dbReference type="AlphaFoldDB" id="A0AAP9IK50"/>
<dbReference type="Proteomes" id="UP000464054">
    <property type="component" value="Chromosome"/>
</dbReference>
<dbReference type="InterPro" id="IPR051057">
    <property type="entry name" value="PI-PLC_domain"/>
</dbReference>
<organism evidence="3 4">
    <name type="scientific">Pectobacterium parvum</name>
    <dbReference type="NCBI Taxonomy" id="2778550"/>
    <lineage>
        <taxon>Bacteria</taxon>
        <taxon>Pseudomonadati</taxon>
        <taxon>Pseudomonadota</taxon>
        <taxon>Gammaproteobacteria</taxon>
        <taxon>Enterobacterales</taxon>
        <taxon>Pectobacteriaceae</taxon>
        <taxon>Pectobacterium</taxon>
    </lineage>
</organism>
<sequence>MPSKGVDFGVYINGVDFTMSASKYDAGSESPSFNKIFFSNDSFQFNQFEVNTDLPFHIIGTFDWTVNSAPPFYRKVEINGLTGNMSGDFEDMMNTPSIINEGSAISYGFYDAGSGAGGLTNRDQNYVYITPNMSKWMGDAAGKNPNFKSSPFYNIALAGSHDAGSFDLKALDKILQNGGLLTAFLGYLAPILGVAVPILVALGLPKLRRLLIKLAVTQKDDITTQLNLGCRYFDFRPGKLPSPFNTVAPEFYHIHSVIPGYSLNAFLTDVFGWLDKNPTEIVIVSLNGQGLSDAIIEPKKEELETIVSAVNNIFKNIKTGNASDLDVSYENLIAENKRLIFLNQIADWNLAQKYDSYSDADYSTLNPESIINALKRIKPTPPAGDAYTVLQLQDTATNAINIPSYISEFLSLSDASSILMSTKLNFDKTTYPWVLSNAAKIAPQKLPLIFLNDFVDNNLALISSTVTLQRIEQSTEYFTIESVHFENVFLRMDGAGSNQQNPAGFGIVNAQYGPPGECEKFSIETDENNVSRIRSLAFPDVYLRLDGSNVNENIYSGAGIVNCQYSPPGPWERFYIEKNSGGNFTIRSVQFPNAYLRLDGSNIDKFEPHGAGVVNGQYTPPGPWEVFKIKKSSGNQ</sequence>
<dbReference type="GeneID" id="90770630"/>
<feature type="transmembrane region" description="Helical" evidence="1">
    <location>
        <begin position="184"/>
        <end position="204"/>
    </location>
</feature>